<sequence length="173" mass="19985">MVALLQSYKPTLYYHVVNWKLTEMGWIKCNTGGASKGNPRQSSYGFYIRNHTGELLYVEAQSIGVTTNIDAESMAIWKALQYCLSQGFEQVSLETNSLTLKNILVRNWKTPWELVERVEDIQEIMSHMDVTIKHIFRKVNQLADYIANVAINKVEKQQSQNFNKLPITLLMLR</sequence>
<organism evidence="2 3">
    <name type="scientific">Solanum tuberosum</name>
    <name type="common">Potato</name>
    <dbReference type="NCBI Taxonomy" id="4113"/>
    <lineage>
        <taxon>Eukaryota</taxon>
        <taxon>Viridiplantae</taxon>
        <taxon>Streptophyta</taxon>
        <taxon>Embryophyta</taxon>
        <taxon>Tracheophyta</taxon>
        <taxon>Spermatophyta</taxon>
        <taxon>Magnoliopsida</taxon>
        <taxon>eudicotyledons</taxon>
        <taxon>Gunneridae</taxon>
        <taxon>Pentapetalae</taxon>
        <taxon>asterids</taxon>
        <taxon>lamiids</taxon>
        <taxon>Solanales</taxon>
        <taxon>Solanaceae</taxon>
        <taxon>Solanoideae</taxon>
        <taxon>Solaneae</taxon>
        <taxon>Solanum</taxon>
    </lineage>
</organism>
<reference evidence="2 3" key="1">
    <citation type="journal article" date="2021" name="bioRxiv">
        <title>Chromosome-scale and haplotype-resolved genome assembly of a tetraploid potato cultivar.</title>
        <authorList>
            <person name="Sun H."/>
            <person name="Jiao W.-B."/>
            <person name="Krause K."/>
            <person name="Campoy J.A."/>
            <person name="Goel M."/>
            <person name="Folz-Donahue K."/>
            <person name="Kukat C."/>
            <person name="Huettel B."/>
            <person name="Schneeberger K."/>
        </authorList>
    </citation>
    <scope>NUCLEOTIDE SEQUENCE [LARGE SCALE GENOMIC DNA]</scope>
    <source>
        <strain evidence="2">SolTubOtavaFocal</strain>
        <tissue evidence="2">Leaves</tissue>
    </source>
</reference>
<dbReference type="InterPro" id="IPR036397">
    <property type="entry name" value="RNaseH_sf"/>
</dbReference>
<dbReference type="CDD" id="cd06222">
    <property type="entry name" value="RNase_H_like"/>
    <property type="match status" value="1"/>
</dbReference>
<dbReference type="InterPro" id="IPR002156">
    <property type="entry name" value="RNaseH_domain"/>
</dbReference>
<accession>A0ABQ7WDH5</accession>
<gene>
    <name evidence="2" type="ORF">KY290_005185</name>
</gene>
<dbReference type="Proteomes" id="UP000826656">
    <property type="component" value="Unassembled WGS sequence"/>
</dbReference>
<dbReference type="InterPro" id="IPR044730">
    <property type="entry name" value="RNase_H-like_dom_plant"/>
</dbReference>
<dbReference type="InterPro" id="IPR053151">
    <property type="entry name" value="RNase_H-like"/>
</dbReference>
<protein>
    <recommendedName>
        <fullName evidence="1">RNase H type-1 domain-containing protein</fullName>
    </recommendedName>
</protein>
<dbReference type="PANTHER" id="PTHR47723">
    <property type="entry name" value="OS05G0353850 PROTEIN"/>
    <property type="match status" value="1"/>
</dbReference>
<feature type="domain" description="RNase H type-1" evidence="1">
    <location>
        <begin position="23"/>
        <end position="160"/>
    </location>
</feature>
<dbReference type="Gene3D" id="3.30.420.10">
    <property type="entry name" value="Ribonuclease H-like superfamily/Ribonuclease H"/>
    <property type="match status" value="1"/>
</dbReference>
<keyword evidence="3" id="KW-1185">Reference proteome</keyword>
<proteinExistence type="predicted"/>
<dbReference type="SUPFAM" id="SSF53098">
    <property type="entry name" value="Ribonuclease H-like"/>
    <property type="match status" value="1"/>
</dbReference>
<evidence type="ECO:0000313" key="3">
    <source>
        <dbReference type="Proteomes" id="UP000826656"/>
    </source>
</evidence>
<evidence type="ECO:0000259" key="1">
    <source>
        <dbReference type="PROSITE" id="PS50879"/>
    </source>
</evidence>
<comment type="caution">
    <text evidence="2">The sequence shown here is derived from an EMBL/GenBank/DDBJ whole genome shotgun (WGS) entry which is preliminary data.</text>
</comment>
<evidence type="ECO:0000313" key="2">
    <source>
        <dbReference type="EMBL" id="KAH0778758.1"/>
    </source>
</evidence>
<name>A0ABQ7WDH5_SOLTU</name>
<dbReference type="EMBL" id="JAIVGD010000002">
    <property type="protein sequence ID" value="KAH0778758.1"/>
    <property type="molecule type" value="Genomic_DNA"/>
</dbReference>
<dbReference type="InterPro" id="IPR012337">
    <property type="entry name" value="RNaseH-like_sf"/>
</dbReference>
<dbReference type="PROSITE" id="PS50879">
    <property type="entry name" value="RNASE_H_1"/>
    <property type="match status" value="1"/>
</dbReference>
<dbReference type="PANTHER" id="PTHR47723:SF24">
    <property type="entry name" value="RNASE H TYPE-1 DOMAIN-CONTAINING PROTEIN"/>
    <property type="match status" value="1"/>
</dbReference>
<dbReference type="Pfam" id="PF13456">
    <property type="entry name" value="RVT_3"/>
    <property type="match status" value="1"/>
</dbReference>